<organism evidence="1 2">
    <name type="scientific">Pristionchus pacificus</name>
    <name type="common">Parasitic nematode worm</name>
    <dbReference type="NCBI Taxonomy" id="54126"/>
    <lineage>
        <taxon>Eukaryota</taxon>
        <taxon>Metazoa</taxon>
        <taxon>Ecdysozoa</taxon>
        <taxon>Nematoda</taxon>
        <taxon>Chromadorea</taxon>
        <taxon>Rhabditida</taxon>
        <taxon>Rhabditina</taxon>
        <taxon>Diplogasteromorpha</taxon>
        <taxon>Diplogasteroidea</taxon>
        <taxon>Neodiplogasteridae</taxon>
        <taxon>Pristionchus</taxon>
    </lineage>
</organism>
<dbReference type="EnsemblMetazoa" id="PPA02865.1">
    <property type="protein sequence ID" value="PPA02865.1"/>
    <property type="gene ID" value="WBGene00092419"/>
</dbReference>
<proteinExistence type="predicted"/>
<reference evidence="2" key="1">
    <citation type="journal article" date="2008" name="Nat. Genet.">
        <title>The Pristionchus pacificus genome provides a unique perspective on nematode lifestyle and parasitism.</title>
        <authorList>
            <person name="Dieterich C."/>
            <person name="Clifton S.W."/>
            <person name="Schuster L.N."/>
            <person name="Chinwalla A."/>
            <person name="Delehaunty K."/>
            <person name="Dinkelacker I."/>
            <person name="Fulton L."/>
            <person name="Fulton R."/>
            <person name="Godfrey J."/>
            <person name="Minx P."/>
            <person name="Mitreva M."/>
            <person name="Roeseler W."/>
            <person name="Tian H."/>
            <person name="Witte H."/>
            <person name="Yang S.P."/>
            <person name="Wilson R.K."/>
            <person name="Sommer R.J."/>
        </authorList>
    </citation>
    <scope>NUCLEOTIDE SEQUENCE [LARGE SCALE GENOMIC DNA]</scope>
    <source>
        <strain evidence="2">PS312</strain>
    </source>
</reference>
<dbReference type="Gene3D" id="2.170.270.10">
    <property type="entry name" value="SET domain"/>
    <property type="match status" value="1"/>
</dbReference>
<dbReference type="GO" id="GO:0000785">
    <property type="term" value="C:chromatin"/>
    <property type="evidence" value="ECO:0000318"/>
    <property type="project" value="GO_Central"/>
</dbReference>
<reference evidence="1" key="2">
    <citation type="submission" date="2022-06" db="UniProtKB">
        <authorList>
            <consortium name="EnsemblMetazoa"/>
        </authorList>
    </citation>
    <scope>IDENTIFICATION</scope>
    <source>
        <strain evidence="1">PS312</strain>
    </source>
</reference>
<gene>
    <name evidence="1" type="primary">WBGene00092419</name>
</gene>
<dbReference type="GO" id="GO:0006355">
    <property type="term" value="P:regulation of DNA-templated transcription"/>
    <property type="evidence" value="ECO:0000318"/>
    <property type="project" value="GO_Central"/>
</dbReference>
<accession>A0A2A6BLA7</accession>
<evidence type="ECO:0000313" key="2">
    <source>
        <dbReference type="Proteomes" id="UP000005239"/>
    </source>
</evidence>
<dbReference type="AlphaFoldDB" id="A0A2A6BLA7"/>
<keyword evidence="2" id="KW-1185">Reference proteome</keyword>
<dbReference type="GO" id="GO:0005634">
    <property type="term" value="C:nucleus"/>
    <property type="evidence" value="ECO:0000318"/>
    <property type="project" value="GO_Central"/>
</dbReference>
<evidence type="ECO:0000313" key="1">
    <source>
        <dbReference type="EnsemblMetazoa" id="PPA02865.1"/>
    </source>
</evidence>
<dbReference type="GO" id="GO:0046975">
    <property type="term" value="F:histone H3K36 methyltransferase activity"/>
    <property type="evidence" value="ECO:0000318"/>
    <property type="project" value="GO_Central"/>
</dbReference>
<sequence>MSDGIRDVDITYRRLLALKKAHKKDANVAREVFKLLGRSPSKGCLLTSSVDHPLTGRSIRRWTEEASEDGIVSSIEKRGANVVNDINNGASLKDSMKSNARSAVRNLTGRPTRSRLCWINSTVRTWLDKISTSYYAHTHLFENQIGSTERKEKREVEKLIDDLDIPEEQDKCDELHAMNVECAGRCSAGEKCTNSRLYHNQCARLELFRHANPVIGKAVRTKQDIAKNQLVAEFRGKWYTENYFKGIVRRYRPSVLDLIPNTARVFDINCGSYTYEERCAVDSMNREIIRDIVSNVWNDPRSHSIASLIFTDDPTEIDPGCTDGVTVHGGHCVSRLHWSGPFTLSNRRFPFVVENHFYDCVEEYVEPRGGGAHYLVDAEINTLRAIIVGCIAKYSTRDTLLGTGWGINDTHLLRQGQNILGTIMEEI</sequence>
<protein>
    <submittedName>
        <fullName evidence="1">Uncharacterized protein</fullName>
    </submittedName>
</protein>
<dbReference type="InterPro" id="IPR046341">
    <property type="entry name" value="SET_dom_sf"/>
</dbReference>
<dbReference type="SUPFAM" id="SSF82199">
    <property type="entry name" value="SET domain"/>
    <property type="match status" value="1"/>
</dbReference>
<name>A0A2A6BLA7_PRIPA</name>
<accession>A0A8R1U6A2</accession>
<dbReference type="Proteomes" id="UP000005239">
    <property type="component" value="Unassembled WGS sequence"/>
</dbReference>